<reference evidence="4 5" key="1">
    <citation type="submission" date="2019-08" db="EMBL/GenBank/DDBJ databases">
        <authorList>
            <person name="Peeters C."/>
        </authorList>
    </citation>
    <scope>NUCLEOTIDE SEQUENCE [LARGE SCALE GENOMIC DNA]</scope>
    <source>
        <strain evidence="4 5">LMG 31113</strain>
    </source>
</reference>
<gene>
    <name evidence="4" type="ORF">PFI31113_00596</name>
</gene>
<keyword evidence="2" id="KW-1133">Transmembrane helix</keyword>
<evidence type="ECO:0000256" key="1">
    <source>
        <dbReference type="SAM" id="MobiDB-lite"/>
    </source>
</evidence>
<keyword evidence="3" id="KW-0732">Signal</keyword>
<organism evidence="4 5">
    <name type="scientific">Pandoraea fibrosis</name>
    <dbReference type="NCBI Taxonomy" id="1891094"/>
    <lineage>
        <taxon>Bacteria</taxon>
        <taxon>Pseudomonadati</taxon>
        <taxon>Pseudomonadota</taxon>
        <taxon>Betaproteobacteria</taxon>
        <taxon>Burkholderiales</taxon>
        <taxon>Burkholderiaceae</taxon>
        <taxon>Pandoraea</taxon>
    </lineage>
</organism>
<keyword evidence="2" id="KW-0812">Transmembrane</keyword>
<feature type="signal peptide" evidence="3">
    <location>
        <begin position="1"/>
        <end position="27"/>
    </location>
</feature>
<protein>
    <submittedName>
        <fullName evidence="4">Uncharacterized protein</fullName>
    </submittedName>
</protein>
<sequence length="476" mass="48660">MVVSVRRAGMCLGLAMVLLFSQVNAYADGDFVRMQRAVGGIVQQLAKNRGISVVNPRLYETLSAMGRVAAGGVTVAGASVLATSTSPAWGSALLVAAAGAALSYAVQLAIDGAVRWAFGDPSGPTPITVMTPAPAGLVFPGQKLGPGQQATLVAPKGTRYGFGTSCYSADSSSAIMCGYQLSSTQSWGRAYQAKGGGLGVMGCLEIIPGGGTCANLEPGDSLCPLGSAGPTSGGDACTRYDKASDKTPTVSHKSLPDAIAAVPKEELARPVTPDVLAMLVNGLWQKAAAQPGYKGLPYSYADPVTPAQVRTWQQAHPDQSATVADLLAPVANPSTGLTPSIGTQVMPKPTTPVNPVDPANPGTKDGKIGKDGKDGKNGKDGAAADLGPNPGIGAPNLEGTPNANSILQPLLSLLPDFRHYVTPSHAAECPKPTFELFGKSITMDAQCTVAERTRGTLHAVMSVAWLVVALFIILSA</sequence>
<accession>A0A5E4S6C3</accession>
<dbReference type="Proteomes" id="UP000382577">
    <property type="component" value="Unassembled WGS sequence"/>
</dbReference>
<evidence type="ECO:0000256" key="3">
    <source>
        <dbReference type="SAM" id="SignalP"/>
    </source>
</evidence>
<evidence type="ECO:0000313" key="5">
    <source>
        <dbReference type="Proteomes" id="UP000382577"/>
    </source>
</evidence>
<dbReference type="Pfam" id="PF05616">
    <property type="entry name" value="Neisseria_TspB"/>
    <property type="match status" value="1"/>
</dbReference>
<feature type="compositionally biased region" description="Polar residues" evidence="1">
    <location>
        <begin position="334"/>
        <end position="343"/>
    </location>
</feature>
<keyword evidence="2" id="KW-0472">Membrane</keyword>
<dbReference type="AlphaFoldDB" id="A0A5E4S6C3"/>
<feature type="compositionally biased region" description="Basic and acidic residues" evidence="1">
    <location>
        <begin position="364"/>
        <end position="379"/>
    </location>
</feature>
<feature type="chain" id="PRO_5022858296" evidence="3">
    <location>
        <begin position="28"/>
        <end position="476"/>
    </location>
</feature>
<evidence type="ECO:0000256" key="2">
    <source>
        <dbReference type="SAM" id="Phobius"/>
    </source>
</evidence>
<dbReference type="EMBL" id="CABPRW010000001">
    <property type="protein sequence ID" value="VVD70855.1"/>
    <property type="molecule type" value="Genomic_DNA"/>
</dbReference>
<name>A0A5E4S6C3_9BURK</name>
<proteinExistence type="predicted"/>
<feature type="region of interest" description="Disordered" evidence="1">
    <location>
        <begin position="334"/>
        <end position="400"/>
    </location>
</feature>
<dbReference type="InterPro" id="IPR008708">
    <property type="entry name" value="Neisseria_TspB"/>
</dbReference>
<evidence type="ECO:0000313" key="4">
    <source>
        <dbReference type="EMBL" id="VVD70855.1"/>
    </source>
</evidence>
<feature type="transmembrane region" description="Helical" evidence="2">
    <location>
        <begin position="455"/>
        <end position="474"/>
    </location>
</feature>